<reference evidence="2 3" key="1">
    <citation type="submission" date="2024-10" db="EMBL/GenBank/DDBJ databases">
        <title>Updated reference genomes for cyclostephanoid diatoms.</title>
        <authorList>
            <person name="Roberts W.R."/>
            <person name="Alverson A.J."/>
        </authorList>
    </citation>
    <scope>NUCLEOTIDE SEQUENCE [LARGE SCALE GENOMIC DNA]</scope>
    <source>
        <strain evidence="2 3">AJA276-08</strain>
    </source>
</reference>
<feature type="compositionally biased region" description="Basic and acidic residues" evidence="1">
    <location>
        <begin position="163"/>
        <end position="176"/>
    </location>
</feature>
<dbReference type="Proteomes" id="UP001530315">
    <property type="component" value="Unassembled WGS sequence"/>
</dbReference>
<dbReference type="PANTHER" id="PTHR48209">
    <property type="entry name" value="AGL056WP"/>
    <property type="match status" value="1"/>
</dbReference>
<dbReference type="PANTHER" id="PTHR48209:SF2">
    <property type="entry name" value="FI24008P1"/>
    <property type="match status" value="1"/>
</dbReference>
<comment type="caution">
    <text evidence="2">The sequence shown here is derived from an EMBL/GenBank/DDBJ whole genome shotgun (WGS) entry which is preliminary data.</text>
</comment>
<feature type="compositionally biased region" description="Low complexity" evidence="1">
    <location>
        <begin position="182"/>
        <end position="194"/>
    </location>
</feature>
<evidence type="ECO:0008006" key="4">
    <source>
        <dbReference type="Google" id="ProtNLM"/>
    </source>
</evidence>
<evidence type="ECO:0000313" key="3">
    <source>
        <dbReference type="Proteomes" id="UP001530315"/>
    </source>
</evidence>
<gene>
    <name evidence="2" type="ORF">ACHAW5_006989</name>
</gene>
<feature type="compositionally biased region" description="Acidic residues" evidence="1">
    <location>
        <begin position="1"/>
        <end position="10"/>
    </location>
</feature>
<feature type="compositionally biased region" description="Acidic residues" evidence="1">
    <location>
        <begin position="132"/>
        <end position="150"/>
    </location>
</feature>
<feature type="compositionally biased region" description="Basic and acidic residues" evidence="1">
    <location>
        <begin position="18"/>
        <end position="28"/>
    </location>
</feature>
<proteinExistence type="predicted"/>
<protein>
    <recommendedName>
        <fullName evidence="4">Condensin complex subunit 2</fullName>
    </recommendedName>
</protein>
<feature type="compositionally biased region" description="Gly residues" evidence="1">
    <location>
        <begin position="326"/>
        <end position="335"/>
    </location>
</feature>
<feature type="compositionally biased region" description="Basic and acidic residues" evidence="1">
    <location>
        <begin position="232"/>
        <end position="243"/>
    </location>
</feature>
<name>A0ABD3P6D4_9STRA</name>
<keyword evidence="3" id="KW-1185">Reference proteome</keyword>
<organism evidence="2 3">
    <name type="scientific">Stephanodiscus triporus</name>
    <dbReference type="NCBI Taxonomy" id="2934178"/>
    <lineage>
        <taxon>Eukaryota</taxon>
        <taxon>Sar</taxon>
        <taxon>Stramenopiles</taxon>
        <taxon>Ochrophyta</taxon>
        <taxon>Bacillariophyta</taxon>
        <taxon>Coscinodiscophyceae</taxon>
        <taxon>Thalassiosirophycidae</taxon>
        <taxon>Stephanodiscales</taxon>
        <taxon>Stephanodiscaceae</taxon>
        <taxon>Stephanodiscus</taxon>
    </lineage>
</organism>
<accession>A0ABD3P6D4</accession>
<evidence type="ECO:0000256" key="1">
    <source>
        <dbReference type="SAM" id="MobiDB-lite"/>
    </source>
</evidence>
<feature type="region of interest" description="Disordered" evidence="1">
    <location>
        <begin position="323"/>
        <end position="353"/>
    </location>
</feature>
<feature type="region of interest" description="Disordered" evidence="1">
    <location>
        <begin position="1"/>
        <end position="38"/>
    </location>
</feature>
<sequence length="373" mass="39960">MESCDGELSDGDSQYSYKGDDDGGPLHDNDDDDAAGCPTRGRRFGLLGRYGGYHGLGRVSLHDPWDYNVEETDRANYDDDNDDCDLPADDGHEADDDVDRGGFVSFWRRKDRVDVSGGGRPTNLGHSNQDFDNPDDDDDDDDCDDCDEDRVETTMRGIGGDGNDERFLPPNAKEDNFWEMGATKTTTTTTTATTPEGDDARTANKTAKKKDPDAEGAVGSSGDAVAIVDEPPEAKAAKIERGPPKPPSATAPAPTDDDVASLSRLAVAVFRSALPSRRRRTDDNDDEDDDDRRCNRRFLAECDSSGAVERTLWPWFLRRASAAAAAGGGGGGGPSDDGDNDDDDDGEDEAMGREAAFALALLSNRRGGGESTG</sequence>
<evidence type="ECO:0000313" key="2">
    <source>
        <dbReference type="EMBL" id="KAL3783508.1"/>
    </source>
</evidence>
<feature type="region of interest" description="Disordered" evidence="1">
    <location>
        <begin position="72"/>
        <end position="293"/>
    </location>
</feature>
<dbReference type="EMBL" id="JALLAZ020000969">
    <property type="protein sequence ID" value="KAL3783508.1"/>
    <property type="molecule type" value="Genomic_DNA"/>
</dbReference>
<dbReference type="AlphaFoldDB" id="A0ABD3P6D4"/>
<feature type="compositionally biased region" description="Acidic residues" evidence="1">
    <location>
        <begin position="336"/>
        <end position="349"/>
    </location>
</feature>
<feature type="compositionally biased region" description="Acidic residues" evidence="1">
    <location>
        <begin position="78"/>
        <end position="98"/>
    </location>
</feature>